<dbReference type="InterPro" id="IPR000595">
    <property type="entry name" value="cNMP-bd_dom"/>
</dbReference>
<feature type="domain" description="EF-hand" evidence="3">
    <location>
        <begin position="22"/>
        <end position="57"/>
    </location>
</feature>
<dbReference type="InterPro" id="IPR018247">
    <property type="entry name" value="EF_Hand_1_Ca_BS"/>
</dbReference>
<dbReference type="EMBL" id="FN649731">
    <property type="protein sequence ID" value="CBN73866.1"/>
    <property type="molecule type" value="Genomic_DNA"/>
</dbReference>
<dbReference type="Pfam" id="PF13202">
    <property type="entry name" value="EF-hand_5"/>
    <property type="match status" value="2"/>
</dbReference>
<dbReference type="SMART" id="SM00054">
    <property type="entry name" value="EFh"/>
    <property type="match status" value="2"/>
</dbReference>
<evidence type="ECO:0000313" key="5">
    <source>
        <dbReference type="Proteomes" id="UP000002630"/>
    </source>
</evidence>
<dbReference type="InterPro" id="IPR018488">
    <property type="entry name" value="cNMP-bd_CS"/>
</dbReference>
<feature type="domain" description="Cyclic nucleotide-binding" evidence="2">
    <location>
        <begin position="291"/>
        <end position="339"/>
    </location>
</feature>
<organism evidence="4 5">
    <name type="scientific">Ectocarpus siliculosus</name>
    <name type="common">Brown alga</name>
    <name type="synonym">Conferva siliculosa</name>
    <dbReference type="NCBI Taxonomy" id="2880"/>
    <lineage>
        <taxon>Eukaryota</taxon>
        <taxon>Sar</taxon>
        <taxon>Stramenopiles</taxon>
        <taxon>Ochrophyta</taxon>
        <taxon>PX clade</taxon>
        <taxon>Phaeophyceae</taxon>
        <taxon>Ectocarpales</taxon>
        <taxon>Ectocarpaceae</taxon>
        <taxon>Ectocarpus</taxon>
    </lineage>
</organism>
<dbReference type="EMBL" id="FN648926">
    <property type="protein sequence ID" value="CBN73866.1"/>
    <property type="molecule type" value="Genomic_DNA"/>
</dbReference>
<dbReference type="SUPFAM" id="SSF47473">
    <property type="entry name" value="EF-hand"/>
    <property type="match status" value="1"/>
</dbReference>
<reference evidence="4 5" key="1">
    <citation type="journal article" date="2010" name="Nature">
        <title>The Ectocarpus genome and the independent evolution of multicellularity in brown algae.</title>
        <authorList>
            <person name="Cock J.M."/>
            <person name="Sterck L."/>
            <person name="Rouze P."/>
            <person name="Scornet D."/>
            <person name="Allen A.E."/>
            <person name="Amoutzias G."/>
            <person name="Anthouard V."/>
            <person name="Artiguenave F."/>
            <person name="Aury J.M."/>
            <person name="Badger J.H."/>
            <person name="Beszteri B."/>
            <person name="Billiau K."/>
            <person name="Bonnet E."/>
            <person name="Bothwell J.H."/>
            <person name="Bowler C."/>
            <person name="Boyen C."/>
            <person name="Brownlee C."/>
            <person name="Carrano C.J."/>
            <person name="Charrier B."/>
            <person name="Cho G.Y."/>
            <person name="Coelho S.M."/>
            <person name="Collen J."/>
            <person name="Corre E."/>
            <person name="Da Silva C."/>
            <person name="Delage L."/>
            <person name="Delaroque N."/>
            <person name="Dittami S.M."/>
            <person name="Doulbeau S."/>
            <person name="Elias M."/>
            <person name="Farnham G."/>
            <person name="Gachon C.M."/>
            <person name="Gschloessl B."/>
            <person name="Heesch S."/>
            <person name="Jabbari K."/>
            <person name="Jubin C."/>
            <person name="Kawai H."/>
            <person name="Kimura K."/>
            <person name="Kloareg B."/>
            <person name="Kupper F.C."/>
            <person name="Lang D."/>
            <person name="Le Bail A."/>
            <person name="Leblanc C."/>
            <person name="Lerouge P."/>
            <person name="Lohr M."/>
            <person name="Lopez P.J."/>
            <person name="Martens C."/>
            <person name="Maumus F."/>
            <person name="Michel G."/>
            <person name="Miranda-Saavedra D."/>
            <person name="Morales J."/>
            <person name="Moreau H."/>
            <person name="Motomura T."/>
            <person name="Nagasato C."/>
            <person name="Napoli C.A."/>
            <person name="Nelson D.R."/>
            <person name="Nyvall-Collen P."/>
            <person name="Peters A.F."/>
            <person name="Pommier C."/>
            <person name="Potin P."/>
            <person name="Poulain J."/>
            <person name="Quesneville H."/>
            <person name="Read B."/>
            <person name="Rensing S.A."/>
            <person name="Ritter A."/>
            <person name="Rousvoal S."/>
            <person name="Samanta M."/>
            <person name="Samson G."/>
            <person name="Schroeder D.C."/>
            <person name="Segurens B."/>
            <person name="Strittmatter M."/>
            <person name="Tonon T."/>
            <person name="Tregear J.W."/>
            <person name="Valentin K."/>
            <person name="von Dassow P."/>
            <person name="Yamagishi T."/>
            <person name="Van de Peer Y."/>
            <person name="Wincker P."/>
        </authorList>
    </citation>
    <scope>NUCLEOTIDE SEQUENCE [LARGE SCALE GENOMIC DNA]</scope>
    <source>
        <strain evidence="5">Ec32 / CCAP1310/4</strain>
    </source>
</reference>
<dbReference type="eggNOG" id="KOG1113">
    <property type="taxonomic scope" value="Eukaryota"/>
</dbReference>
<keyword evidence="1" id="KW-0106">Calcium</keyword>
<evidence type="ECO:0000259" key="3">
    <source>
        <dbReference type="PROSITE" id="PS50222"/>
    </source>
</evidence>
<evidence type="ECO:0000256" key="1">
    <source>
        <dbReference type="ARBA" id="ARBA00022837"/>
    </source>
</evidence>
<dbReference type="PROSITE" id="PS00018">
    <property type="entry name" value="EF_HAND_1"/>
    <property type="match status" value="2"/>
</dbReference>
<dbReference type="Gene3D" id="1.10.238.10">
    <property type="entry name" value="EF-hand"/>
    <property type="match status" value="1"/>
</dbReference>
<proteinExistence type="predicted"/>
<dbReference type="AlphaFoldDB" id="D8LRU9"/>
<dbReference type="Pfam" id="PF00027">
    <property type="entry name" value="cNMP_binding"/>
    <property type="match status" value="1"/>
</dbReference>
<dbReference type="InterPro" id="IPR014710">
    <property type="entry name" value="RmlC-like_jellyroll"/>
</dbReference>
<evidence type="ECO:0000259" key="2">
    <source>
        <dbReference type="PROSITE" id="PS50042"/>
    </source>
</evidence>
<dbReference type="PROSITE" id="PS00889">
    <property type="entry name" value="CNMP_BINDING_2"/>
    <property type="match status" value="1"/>
</dbReference>
<dbReference type="InterPro" id="IPR011992">
    <property type="entry name" value="EF-hand-dom_pair"/>
</dbReference>
<dbReference type="PANTHER" id="PTHR23011:SF28">
    <property type="entry name" value="CYCLIC NUCLEOTIDE-BINDING DOMAIN CONTAINING PROTEIN"/>
    <property type="match status" value="1"/>
</dbReference>
<dbReference type="STRING" id="2880.D8LRU9"/>
<feature type="domain" description="Cyclic nucleotide-binding" evidence="2">
    <location>
        <begin position="171"/>
        <end position="287"/>
    </location>
</feature>
<dbReference type="SUPFAM" id="SSF51206">
    <property type="entry name" value="cAMP-binding domain-like"/>
    <property type="match status" value="2"/>
</dbReference>
<dbReference type="Gene3D" id="2.60.120.10">
    <property type="entry name" value="Jelly Rolls"/>
    <property type="match status" value="2"/>
</dbReference>
<gene>
    <name evidence="4" type="ORF">Esi_0007_0191</name>
</gene>
<name>D8LRU9_ECTSI</name>
<dbReference type="CDD" id="cd00038">
    <property type="entry name" value="CAP_ED"/>
    <property type="match status" value="2"/>
</dbReference>
<dbReference type="InParanoid" id="D8LRU9"/>
<dbReference type="SMART" id="SM00100">
    <property type="entry name" value="cNMP"/>
    <property type="match status" value="1"/>
</dbReference>
<dbReference type="InterPro" id="IPR018490">
    <property type="entry name" value="cNMP-bd_dom_sf"/>
</dbReference>
<dbReference type="PANTHER" id="PTHR23011">
    <property type="entry name" value="CYCLIC NUCLEOTIDE-BINDING DOMAIN CONTAINING PROTEIN"/>
    <property type="match status" value="1"/>
</dbReference>
<dbReference type="GO" id="GO:0005509">
    <property type="term" value="F:calcium ion binding"/>
    <property type="evidence" value="ECO:0007669"/>
    <property type="project" value="InterPro"/>
</dbReference>
<dbReference type="PROSITE" id="PS50222">
    <property type="entry name" value="EF_HAND_2"/>
    <property type="match status" value="1"/>
</dbReference>
<dbReference type="InterPro" id="IPR002048">
    <property type="entry name" value="EF_hand_dom"/>
</dbReference>
<accession>D8LRU9</accession>
<dbReference type="Proteomes" id="UP000002630">
    <property type="component" value="Linkage Group LG06"/>
</dbReference>
<dbReference type="PROSITE" id="PS50042">
    <property type="entry name" value="CNMP_BINDING_3"/>
    <property type="match status" value="2"/>
</dbReference>
<protein>
    <submittedName>
        <fullName evidence="4">Uncharacterized protein</fullName>
    </submittedName>
</protein>
<evidence type="ECO:0000313" key="4">
    <source>
        <dbReference type="EMBL" id="CBN73866.1"/>
    </source>
</evidence>
<dbReference type="OrthoDB" id="2021138at2759"/>
<dbReference type="CDD" id="cd00051">
    <property type="entry name" value="EFh"/>
    <property type="match status" value="1"/>
</dbReference>
<keyword evidence="5" id="KW-1185">Reference proteome</keyword>
<sequence>MLGSDHRQTIAAVSQLAAYMSRTGKGINHIFKDLDSSGDGKLSHQELERALVELDINITTVQAHALVTFMDNDGDGEIDVKELDSTIRLYKRRKRAGELSTWRGNLDAQQDPVFPNWLIGRDDFQQVFSRFSEEDGAYGVPEIKKALQKQPEERLHRDVQAITGWLGQQDSLRSLGAKRLMEVTNVVECQELRPGEKLFSEGDESEAFYMILDGHVVVLVKQCPVAVLGPGETFGELGLQNLEKRTATVKADPSGALLVTMRTSDYRHILSKYLMDKMQMKINLLQDTFELAKNWSHSKIRAFAYCMAHHSHAKGEYIYRQGEPAHNLYIVFSGKARRC</sequence>